<keyword evidence="1" id="KW-0472">Membrane</keyword>
<keyword evidence="1" id="KW-0812">Transmembrane</keyword>
<name>A0A2J8B4C0_9FIRM</name>
<feature type="transmembrane region" description="Helical" evidence="1">
    <location>
        <begin position="92"/>
        <end position="109"/>
    </location>
</feature>
<keyword evidence="1" id="KW-1133">Transmembrane helix</keyword>
<evidence type="ECO:0000313" key="3">
    <source>
        <dbReference type="Proteomes" id="UP000236394"/>
    </source>
</evidence>
<gene>
    <name evidence="2" type="ORF">B7R76_01680</name>
</gene>
<proteinExistence type="predicted"/>
<sequence>MNENGQNMTAEQKKLRALYERYERDFYARQGKSPAEIARKFAENRQNGVTNYLPRAEELKLKRNWRSYIPGIFEYYTDNPDCIFLFPYKYRMTLNVLFLLVPVACLLVIDRPAKIYLAVLAVGAILATVLQQAVLFYLYRTHKLEVHRYGTTPYTKLGRRI</sequence>
<accession>A0A2J8B4C0</accession>
<protein>
    <submittedName>
        <fullName evidence="2">Uncharacterized protein</fullName>
    </submittedName>
</protein>
<feature type="transmembrane region" description="Helical" evidence="1">
    <location>
        <begin position="115"/>
        <end position="139"/>
    </location>
</feature>
<dbReference type="Proteomes" id="UP000236394">
    <property type="component" value="Unassembled WGS sequence"/>
</dbReference>
<dbReference type="EMBL" id="NBZD01000001">
    <property type="protein sequence ID" value="PNH19621.1"/>
    <property type="molecule type" value="Genomic_DNA"/>
</dbReference>
<evidence type="ECO:0000256" key="1">
    <source>
        <dbReference type="SAM" id="Phobius"/>
    </source>
</evidence>
<dbReference type="AlphaFoldDB" id="A0A2J8B4C0"/>
<evidence type="ECO:0000313" key="2">
    <source>
        <dbReference type="EMBL" id="PNH19621.1"/>
    </source>
</evidence>
<comment type="caution">
    <text evidence="2">The sequence shown here is derived from an EMBL/GenBank/DDBJ whole genome shotgun (WGS) entry which is preliminary data.</text>
</comment>
<organism evidence="2 3">
    <name type="scientific">Mageeibacillus indolicus</name>
    <dbReference type="NCBI Taxonomy" id="884684"/>
    <lineage>
        <taxon>Bacteria</taxon>
        <taxon>Bacillati</taxon>
        <taxon>Bacillota</taxon>
        <taxon>Clostridia</taxon>
        <taxon>Eubacteriales</taxon>
        <taxon>Oscillospiraceae</taxon>
        <taxon>Mageeibacillus</taxon>
    </lineage>
</organism>
<dbReference type="RefSeq" id="WP_012993483.1">
    <property type="nucleotide sequence ID" value="NZ_NBZD01000001.1"/>
</dbReference>
<reference evidence="3" key="1">
    <citation type="submission" date="2017-04" db="EMBL/GenBank/DDBJ databases">
        <authorList>
            <person name="Bumgarner R.E."/>
            <person name="Fredricks D.N."/>
            <person name="Srinivasan S."/>
        </authorList>
    </citation>
    <scope>NUCLEOTIDE SEQUENCE [LARGE SCALE GENOMIC DNA]</scope>
    <source>
        <strain evidence="3">KA00405</strain>
    </source>
</reference>